<dbReference type="STRING" id="1797785.A3B45_00225"/>
<dbReference type="PANTHER" id="PTHR43861">
    <property type="entry name" value="TRANS-ACONITATE 2-METHYLTRANSFERASE-RELATED"/>
    <property type="match status" value="1"/>
</dbReference>
<dbReference type="Proteomes" id="UP000178565">
    <property type="component" value="Unassembled WGS sequence"/>
</dbReference>
<evidence type="ECO:0000313" key="2">
    <source>
        <dbReference type="Proteomes" id="UP000178565"/>
    </source>
</evidence>
<dbReference type="CDD" id="cd02440">
    <property type="entry name" value="AdoMet_MTases"/>
    <property type="match status" value="1"/>
</dbReference>
<dbReference type="InterPro" id="IPR010743">
    <property type="entry name" value="Methionine_synth_MetW"/>
</dbReference>
<evidence type="ECO:0000313" key="1">
    <source>
        <dbReference type="EMBL" id="OGE42620.1"/>
    </source>
</evidence>
<evidence type="ECO:0008006" key="3">
    <source>
        <dbReference type="Google" id="ProtNLM"/>
    </source>
</evidence>
<dbReference type="Pfam" id="PF07021">
    <property type="entry name" value="MetW"/>
    <property type="match status" value="1"/>
</dbReference>
<dbReference type="SUPFAM" id="SSF53335">
    <property type="entry name" value="S-adenosyl-L-methionine-dependent methyltransferases"/>
    <property type="match status" value="1"/>
</dbReference>
<accession>A0A1F5KP41</accession>
<sequence length="218" mass="25302">MNDLKSFYNTFWKEDRGKFRNYIRNTYLVNFFKKGELVLDVGCGDGVVGDFLQKKIGVKVIGIDISKEAVKKANKRGVKSYVASSEEAFPFKNNTFDVVFWGDNVEHLFNPTFCAKEIRRVLKRGGRLILSCPNMGYWRYRLYYLISGRLPDTEWTGLEVWQWSHIRFFNLKILQKFLSSVGFQKITKVIGVSERRGDKPFLLLNPSLFGMILVVEAI</sequence>
<gene>
    <name evidence="1" type="ORF">A3B45_00225</name>
</gene>
<proteinExistence type="predicted"/>
<dbReference type="AlphaFoldDB" id="A0A1F5KP41"/>
<dbReference type="EMBL" id="MFDM01000023">
    <property type="protein sequence ID" value="OGE42620.1"/>
    <property type="molecule type" value="Genomic_DNA"/>
</dbReference>
<reference evidence="1 2" key="1">
    <citation type="journal article" date="2016" name="Nat. Commun.">
        <title>Thousands of microbial genomes shed light on interconnected biogeochemical processes in an aquifer system.</title>
        <authorList>
            <person name="Anantharaman K."/>
            <person name="Brown C.T."/>
            <person name="Hug L.A."/>
            <person name="Sharon I."/>
            <person name="Castelle C.J."/>
            <person name="Probst A.J."/>
            <person name="Thomas B.C."/>
            <person name="Singh A."/>
            <person name="Wilkins M.J."/>
            <person name="Karaoz U."/>
            <person name="Brodie E.L."/>
            <person name="Williams K.H."/>
            <person name="Hubbard S.S."/>
            <person name="Banfield J.F."/>
        </authorList>
    </citation>
    <scope>NUCLEOTIDE SEQUENCE [LARGE SCALE GENOMIC DNA]</scope>
</reference>
<protein>
    <recommendedName>
        <fullName evidence="3">Methyltransferase type 11 domain-containing protein</fullName>
    </recommendedName>
</protein>
<dbReference type="InterPro" id="IPR029063">
    <property type="entry name" value="SAM-dependent_MTases_sf"/>
</dbReference>
<dbReference type="Gene3D" id="3.40.50.150">
    <property type="entry name" value="Vaccinia Virus protein VP39"/>
    <property type="match status" value="1"/>
</dbReference>
<comment type="caution">
    <text evidence="1">The sequence shown here is derived from an EMBL/GenBank/DDBJ whole genome shotgun (WGS) entry which is preliminary data.</text>
</comment>
<name>A0A1F5KP41_9BACT</name>
<organism evidence="1 2">
    <name type="scientific">Candidatus Daviesbacteria bacterium RIFCSPLOWO2_01_FULL_39_12</name>
    <dbReference type="NCBI Taxonomy" id="1797785"/>
    <lineage>
        <taxon>Bacteria</taxon>
        <taxon>Candidatus Daviesiibacteriota</taxon>
    </lineage>
</organism>